<sequence>MWQILTWCVFCSQAILSNAKKLSMELPPDFLVGAATAAYQVEGGWNEDGKGESIWDHLVHTQPDSINDKTNGDVACDSYHKYKEDVKLLKDIGFQVYRFSISWTRILPQGDTNIVNQNGIDYYRNLINELRANNIIPMVTMYHWDLPQKLQELGGWTNPIIADYFEAYARVLYKNFGDQVKWWITINEPLEVVSGYSEKRYAPFLDLYGIGDYLAGHTLLRAHAKAYRLYDNEFRAKQNGKVGITVNGNFFFPQSNETENITAAERAQQFEHGWFAHPIFSVSGDYPPIMRQRIDANSAKEDRARSRLPRFTEEEKEQLKGSADFFGLNHYSSRKAYSGEIGPSPSLERDSGVIKTIDIHWETGELPWLKVVPEGLRGILNWIRTSYNNVPVFITENGYCDLGQLADDDRVHYYESYIGAMLKAMKEDKCNVIGYCAWSLVDNFEWLEGYRPRFGVVHIDFNDTERKRTPKKSAEFFKKLINDRKLI</sequence>
<evidence type="ECO:0000256" key="2">
    <source>
        <dbReference type="ARBA" id="ARBA00011738"/>
    </source>
</evidence>
<dbReference type="PANTHER" id="PTHR10353">
    <property type="entry name" value="GLYCOSYL HYDROLASE"/>
    <property type="match status" value="1"/>
</dbReference>
<protein>
    <submittedName>
        <fullName evidence="8">Uncharacterized protein</fullName>
    </submittedName>
</protein>
<feature type="chain" id="PRO_5040460938" evidence="7">
    <location>
        <begin position="20"/>
        <end position="487"/>
    </location>
</feature>
<accession>A0A9P0CEQ8</accession>
<dbReference type="Gene3D" id="3.20.20.80">
    <property type="entry name" value="Glycosidases"/>
    <property type="match status" value="1"/>
</dbReference>
<gene>
    <name evidence="8" type="ORF">BEMITA_LOCUS11109</name>
</gene>
<evidence type="ECO:0000256" key="3">
    <source>
        <dbReference type="ARBA" id="ARBA00022801"/>
    </source>
</evidence>
<dbReference type="AlphaFoldDB" id="A0A9P0CEQ8"/>
<evidence type="ECO:0000256" key="7">
    <source>
        <dbReference type="SAM" id="SignalP"/>
    </source>
</evidence>
<comment type="similarity">
    <text evidence="1 6">Belongs to the glycosyl hydrolase 1 family.</text>
</comment>
<evidence type="ECO:0000256" key="4">
    <source>
        <dbReference type="ARBA" id="ARBA00023180"/>
    </source>
</evidence>
<organism evidence="8 9">
    <name type="scientific">Bemisia tabaci</name>
    <name type="common">Sweetpotato whitefly</name>
    <name type="synonym">Aleurodes tabaci</name>
    <dbReference type="NCBI Taxonomy" id="7038"/>
    <lineage>
        <taxon>Eukaryota</taxon>
        <taxon>Metazoa</taxon>
        <taxon>Ecdysozoa</taxon>
        <taxon>Arthropoda</taxon>
        <taxon>Hexapoda</taxon>
        <taxon>Insecta</taxon>
        <taxon>Pterygota</taxon>
        <taxon>Neoptera</taxon>
        <taxon>Paraneoptera</taxon>
        <taxon>Hemiptera</taxon>
        <taxon>Sternorrhyncha</taxon>
        <taxon>Aleyrodoidea</taxon>
        <taxon>Aleyrodidae</taxon>
        <taxon>Aleyrodinae</taxon>
        <taxon>Bemisia</taxon>
    </lineage>
</organism>
<evidence type="ECO:0000256" key="5">
    <source>
        <dbReference type="ARBA" id="ARBA00023295"/>
    </source>
</evidence>
<keyword evidence="9" id="KW-1185">Reference proteome</keyword>
<evidence type="ECO:0000256" key="6">
    <source>
        <dbReference type="RuleBase" id="RU003690"/>
    </source>
</evidence>
<dbReference type="Proteomes" id="UP001152759">
    <property type="component" value="Chromosome 7"/>
</dbReference>
<dbReference type="SUPFAM" id="SSF51445">
    <property type="entry name" value="(Trans)glycosidases"/>
    <property type="match status" value="1"/>
</dbReference>
<keyword evidence="4" id="KW-0325">Glycoprotein</keyword>
<name>A0A9P0CEQ8_BEMTA</name>
<dbReference type="Pfam" id="PF00232">
    <property type="entry name" value="Glyco_hydro_1"/>
    <property type="match status" value="1"/>
</dbReference>
<evidence type="ECO:0000313" key="8">
    <source>
        <dbReference type="EMBL" id="CAH0774806.1"/>
    </source>
</evidence>
<dbReference type="EMBL" id="OU963868">
    <property type="protein sequence ID" value="CAH0774806.1"/>
    <property type="molecule type" value="Genomic_DNA"/>
</dbReference>
<dbReference type="PRINTS" id="PR00131">
    <property type="entry name" value="GLHYDRLASE1"/>
</dbReference>
<dbReference type="FunFam" id="3.20.20.80:FF:000013">
    <property type="entry name" value="lactase-phlorizin hydrolase"/>
    <property type="match status" value="1"/>
</dbReference>
<feature type="signal peptide" evidence="7">
    <location>
        <begin position="1"/>
        <end position="19"/>
    </location>
</feature>
<dbReference type="GO" id="GO:0008422">
    <property type="term" value="F:beta-glucosidase activity"/>
    <property type="evidence" value="ECO:0007669"/>
    <property type="project" value="TreeGrafter"/>
</dbReference>
<keyword evidence="5" id="KW-0326">Glycosidase</keyword>
<proteinExistence type="inferred from homology"/>
<dbReference type="GO" id="GO:0005975">
    <property type="term" value="P:carbohydrate metabolic process"/>
    <property type="evidence" value="ECO:0007669"/>
    <property type="project" value="InterPro"/>
</dbReference>
<dbReference type="InterPro" id="IPR001360">
    <property type="entry name" value="Glyco_hydro_1"/>
</dbReference>
<dbReference type="InterPro" id="IPR017853">
    <property type="entry name" value="GH"/>
</dbReference>
<dbReference type="PANTHER" id="PTHR10353:SF36">
    <property type="entry name" value="LP05116P"/>
    <property type="match status" value="1"/>
</dbReference>
<keyword evidence="7" id="KW-0732">Signal</keyword>
<comment type="subunit">
    <text evidence="2">Homodimer.</text>
</comment>
<evidence type="ECO:0000256" key="1">
    <source>
        <dbReference type="ARBA" id="ARBA00010838"/>
    </source>
</evidence>
<reference evidence="8" key="1">
    <citation type="submission" date="2021-12" db="EMBL/GenBank/DDBJ databases">
        <authorList>
            <person name="King R."/>
        </authorList>
    </citation>
    <scope>NUCLEOTIDE SEQUENCE</scope>
</reference>
<keyword evidence="3" id="KW-0378">Hydrolase</keyword>
<evidence type="ECO:0000313" key="9">
    <source>
        <dbReference type="Proteomes" id="UP001152759"/>
    </source>
</evidence>